<organism evidence="1 2">
    <name type="scientific">Halopenitus malekzadehii</name>
    <dbReference type="NCBI Taxonomy" id="1267564"/>
    <lineage>
        <taxon>Archaea</taxon>
        <taxon>Methanobacteriati</taxon>
        <taxon>Methanobacteriota</taxon>
        <taxon>Stenosarchaea group</taxon>
        <taxon>Halobacteria</taxon>
        <taxon>Halobacteriales</taxon>
        <taxon>Haloferacaceae</taxon>
        <taxon>Halopenitus</taxon>
    </lineage>
</organism>
<name>A0A1H6I333_9EURY</name>
<accession>A0A1H6I333</accession>
<dbReference type="InterPro" id="IPR000600">
    <property type="entry name" value="ROK"/>
</dbReference>
<dbReference type="Gene3D" id="3.30.420.40">
    <property type="match status" value="2"/>
</dbReference>
<dbReference type="STRING" id="1267564.SAMN05192561_101970"/>
<dbReference type="GO" id="GO:0009384">
    <property type="term" value="F:N-acylmannosamine kinase activity"/>
    <property type="evidence" value="ECO:0007669"/>
    <property type="project" value="TreeGrafter"/>
</dbReference>
<dbReference type="OrthoDB" id="206224at2157"/>
<sequence length="320" mass="32864">MPHYVGVDLGASNVRAAVGDETATISASAREPTPDGPTGEAVTEAVREVVRAACAEAAVDPAAVAGAGLASMGRLDVDAGTVTVPSNLGDDIDGIRLVEPVATLLDLDPESVTLRGDTQAGAIGDRFHAHPAVDDLVYLTISSGIGAGVIADGDLLRGRNSNAGEVGHQTIDADGTMTCGCGQPGHWEAYCSGNNIPRFARRLFEEGTSDTALPIDDESFTAADVFAYAGRDAFADHVIDRVTALNVLGVANVVHAYAPDVVTLSGAVVTNNPDTIVDPIRDRLPPKLVVDTPEVTVSDRGDAAVLEGALVLALPDDVRA</sequence>
<evidence type="ECO:0000313" key="2">
    <source>
        <dbReference type="Proteomes" id="UP000199215"/>
    </source>
</evidence>
<dbReference type="SUPFAM" id="SSF53067">
    <property type="entry name" value="Actin-like ATPase domain"/>
    <property type="match status" value="1"/>
</dbReference>
<dbReference type="PROSITE" id="PS01125">
    <property type="entry name" value="ROK"/>
    <property type="match status" value="1"/>
</dbReference>
<dbReference type="InterPro" id="IPR043129">
    <property type="entry name" value="ATPase_NBD"/>
</dbReference>
<dbReference type="EMBL" id="FNWU01000001">
    <property type="protein sequence ID" value="SEH42967.1"/>
    <property type="molecule type" value="Genomic_DNA"/>
</dbReference>
<dbReference type="PANTHER" id="PTHR18964">
    <property type="entry name" value="ROK (REPRESSOR, ORF, KINASE) FAMILY"/>
    <property type="match status" value="1"/>
</dbReference>
<proteinExistence type="predicted"/>
<dbReference type="InterPro" id="IPR049874">
    <property type="entry name" value="ROK_cs"/>
</dbReference>
<dbReference type="Pfam" id="PF00480">
    <property type="entry name" value="ROK"/>
    <property type="match status" value="1"/>
</dbReference>
<dbReference type="PANTHER" id="PTHR18964:SF149">
    <property type="entry name" value="BIFUNCTIONAL UDP-N-ACETYLGLUCOSAMINE 2-EPIMERASE_N-ACETYLMANNOSAMINE KINASE"/>
    <property type="match status" value="1"/>
</dbReference>
<reference evidence="1 2" key="1">
    <citation type="submission" date="2016-10" db="EMBL/GenBank/DDBJ databases">
        <authorList>
            <person name="de Groot N.N."/>
        </authorList>
    </citation>
    <scope>NUCLEOTIDE SEQUENCE [LARGE SCALE GENOMIC DNA]</scope>
    <source>
        <strain evidence="1 2">IBRC-M10418</strain>
    </source>
</reference>
<gene>
    <name evidence="1" type="ORF">SAMN05192561_101970</name>
</gene>
<evidence type="ECO:0000313" key="1">
    <source>
        <dbReference type="EMBL" id="SEH42967.1"/>
    </source>
</evidence>
<keyword evidence="1" id="KW-0418">Kinase</keyword>
<dbReference type="RefSeq" id="WP_092815010.1">
    <property type="nucleotide sequence ID" value="NZ_FNWU01000001.1"/>
</dbReference>
<protein>
    <submittedName>
        <fullName evidence="1">Glucokinase</fullName>
    </submittedName>
</protein>
<keyword evidence="2" id="KW-1185">Reference proteome</keyword>
<dbReference type="AlphaFoldDB" id="A0A1H6I333"/>
<dbReference type="GO" id="GO:0008761">
    <property type="term" value="F:UDP-N-acetylglucosamine 2-epimerase activity"/>
    <property type="evidence" value="ECO:0007669"/>
    <property type="project" value="TreeGrafter"/>
</dbReference>
<dbReference type="Proteomes" id="UP000199215">
    <property type="component" value="Unassembled WGS sequence"/>
</dbReference>
<keyword evidence="1" id="KW-0808">Transferase</keyword>